<dbReference type="InterPro" id="IPR006143">
    <property type="entry name" value="RND_pump_MFP"/>
</dbReference>
<feature type="coiled-coil region" evidence="3">
    <location>
        <begin position="159"/>
        <end position="193"/>
    </location>
</feature>
<keyword evidence="4" id="KW-0812">Transmembrane</keyword>
<name>A0A2M6WM17_9BACT</name>
<evidence type="ECO:0000313" key="9">
    <source>
        <dbReference type="Proteomes" id="UP000229335"/>
    </source>
</evidence>
<dbReference type="GO" id="GO:0015562">
    <property type="term" value="F:efflux transmembrane transporter activity"/>
    <property type="evidence" value="ECO:0007669"/>
    <property type="project" value="TreeGrafter"/>
</dbReference>
<evidence type="ECO:0000256" key="3">
    <source>
        <dbReference type="SAM" id="Coils"/>
    </source>
</evidence>
<feature type="domain" description="YknX-like C-terminal permuted SH3-like" evidence="7">
    <location>
        <begin position="530"/>
        <end position="591"/>
    </location>
</feature>
<keyword evidence="4" id="KW-0472">Membrane</keyword>
<accession>A0A2M6WM17</accession>
<dbReference type="Pfam" id="PF25989">
    <property type="entry name" value="YknX_C"/>
    <property type="match status" value="1"/>
</dbReference>
<dbReference type="NCBIfam" id="TIGR01730">
    <property type="entry name" value="RND_mfp"/>
    <property type="match status" value="1"/>
</dbReference>
<dbReference type="Gene3D" id="2.40.30.170">
    <property type="match status" value="1"/>
</dbReference>
<comment type="caution">
    <text evidence="8">The sequence shown here is derived from an EMBL/GenBank/DDBJ whole genome shotgun (WGS) entry which is preliminary data.</text>
</comment>
<dbReference type="InterPro" id="IPR058625">
    <property type="entry name" value="MdtA-like_BSH"/>
</dbReference>
<evidence type="ECO:0000256" key="4">
    <source>
        <dbReference type="SAM" id="Phobius"/>
    </source>
</evidence>
<dbReference type="AlphaFoldDB" id="A0A2M6WM17"/>
<dbReference type="InterPro" id="IPR058626">
    <property type="entry name" value="MdtA-like_b-barrel"/>
</dbReference>
<organism evidence="8 9">
    <name type="scientific">Candidatus Falkowbacteria bacterium CG10_big_fil_rev_8_21_14_0_10_43_11</name>
    <dbReference type="NCBI Taxonomy" id="1974568"/>
    <lineage>
        <taxon>Bacteria</taxon>
        <taxon>Candidatus Falkowiibacteriota</taxon>
    </lineage>
</organism>
<evidence type="ECO:0000259" key="7">
    <source>
        <dbReference type="Pfam" id="PF25989"/>
    </source>
</evidence>
<dbReference type="EMBL" id="PFAS01000039">
    <property type="protein sequence ID" value="PIT93809.1"/>
    <property type="molecule type" value="Genomic_DNA"/>
</dbReference>
<evidence type="ECO:0000259" key="5">
    <source>
        <dbReference type="Pfam" id="PF25917"/>
    </source>
</evidence>
<evidence type="ECO:0000259" key="6">
    <source>
        <dbReference type="Pfam" id="PF25944"/>
    </source>
</evidence>
<proteinExistence type="inferred from homology"/>
<dbReference type="PANTHER" id="PTHR30469:SF33">
    <property type="entry name" value="SLR1207 PROTEIN"/>
    <property type="match status" value="1"/>
</dbReference>
<reference evidence="9" key="1">
    <citation type="submission" date="2017-09" db="EMBL/GenBank/DDBJ databases">
        <title>Depth-based differentiation of microbial function through sediment-hosted aquifers and enrichment of novel symbionts in the deep terrestrial subsurface.</title>
        <authorList>
            <person name="Probst A.J."/>
            <person name="Ladd B."/>
            <person name="Jarett J.K."/>
            <person name="Geller-Mcgrath D.E."/>
            <person name="Sieber C.M.K."/>
            <person name="Emerson J.B."/>
            <person name="Anantharaman K."/>
            <person name="Thomas B.C."/>
            <person name="Malmstrom R."/>
            <person name="Stieglmeier M."/>
            <person name="Klingl A."/>
            <person name="Woyke T."/>
            <person name="Ryan C.M."/>
            <person name="Banfield J.F."/>
        </authorList>
    </citation>
    <scope>NUCLEOTIDE SEQUENCE [LARGE SCALE GENOMIC DNA]</scope>
</reference>
<dbReference type="Proteomes" id="UP000229335">
    <property type="component" value="Unassembled WGS sequence"/>
</dbReference>
<keyword evidence="3" id="KW-0175">Coiled coil</keyword>
<comment type="subcellular location">
    <subcellularLocation>
        <location evidence="1">Cell membrane</location>
    </subcellularLocation>
</comment>
<dbReference type="Gene3D" id="2.40.420.20">
    <property type="match status" value="1"/>
</dbReference>
<dbReference type="Pfam" id="PF25917">
    <property type="entry name" value="BSH_RND"/>
    <property type="match status" value="1"/>
</dbReference>
<dbReference type="SUPFAM" id="SSF111369">
    <property type="entry name" value="HlyD-like secretion proteins"/>
    <property type="match status" value="2"/>
</dbReference>
<dbReference type="Pfam" id="PF25944">
    <property type="entry name" value="Beta-barrel_RND"/>
    <property type="match status" value="1"/>
</dbReference>
<feature type="domain" description="Multidrug resistance protein MdtA-like barrel-sandwich hybrid" evidence="5">
    <location>
        <begin position="88"/>
        <end position="440"/>
    </location>
</feature>
<evidence type="ECO:0000313" key="8">
    <source>
        <dbReference type="EMBL" id="PIT93809.1"/>
    </source>
</evidence>
<dbReference type="GO" id="GO:1990281">
    <property type="term" value="C:efflux pump complex"/>
    <property type="evidence" value="ECO:0007669"/>
    <property type="project" value="TreeGrafter"/>
</dbReference>
<dbReference type="Gene3D" id="1.10.287.470">
    <property type="entry name" value="Helix hairpin bin"/>
    <property type="match status" value="2"/>
</dbReference>
<dbReference type="PANTHER" id="PTHR30469">
    <property type="entry name" value="MULTIDRUG RESISTANCE PROTEIN MDTA"/>
    <property type="match status" value="1"/>
</dbReference>
<feature type="transmembrane region" description="Helical" evidence="4">
    <location>
        <begin position="21"/>
        <end position="43"/>
    </location>
</feature>
<sequence>METANFLEQIPKQKQRWFKSSFLIVPLAVILIGSGIFAAQNFLKNNGEVQGEKIINASKQVKVMTLGIDGNGQANIETVGTVKADSVVDAVAMVNGTARGVYFKTGDTVSAGQVLASLYDSTLLASLNNAQTSVSNMQLSHDSNQRMLDENIWQAELGIKRAQESVESAKIGLQAAQDNLANSQNLQEKSKKDIKNNAVIAYHNYLNAVNSALDQINYILAAEKDSVQLPGVNLTLGVKNSQTLIDAKNKHVLLRSAYERQAQKNIDSQNIVEGFQTAVQLLSQTKDLTDAVIIVLNNTISNSLFPDSALIGQKSAFTGLRATVINAQTAAQGTFASLQNVDLTNKQQLDALQNAVNIAQSQLTLAQTGYETAIAAMESARKGKEQALAGSKAALDNARGQLDVIQTQTADLSVQAPISGVITQKSVEHGSEVRAGQKLAEISQNNAVKIIVGISSEDIYKFNLGQKAVINDNLEGIITRIDPSADATTKKVTVEITYDNKDKKLIAETFVNVKIPVNGEQGMASNNFFIPLQAIAITPNEKFVFIVKDGKAAKIAVELGITEGEKIEVRNGLKNGDEVIVEGNKELEEGNVTEIIK</sequence>
<protein>
    <submittedName>
        <fullName evidence="8">Uncharacterized protein</fullName>
    </submittedName>
</protein>
<keyword evidence="4" id="KW-1133">Transmembrane helix</keyword>
<feature type="domain" description="Multidrug resistance protein MdtA-like beta-barrel" evidence="6">
    <location>
        <begin position="441"/>
        <end position="517"/>
    </location>
</feature>
<dbReference type="Gene3D" id="2.40.50.100">
    <property type="match status" value="2"/>
</dbReference>
<comment type="similarity">
    <text evidence="2">Belongs to the membrane fusion protein (MFP) (TC 8.A.1) family.</text>
</comment>
<evidence type="ECO:0000256" key="2">
    <source>
        <dbReference type="ARBA" id="ARBA00009477"/>
    </source>
</evidence>
<dbReference type="InterPro" id="IPR058637">
    <property type="entry name" value="YknX-like_C"/>
</dbReference>
<gene>
    <name evidence="8" type="ORF">COU00_02330</name>
</gene>
<evidence type="ECO:0000256" key="1">
    <source>
        <dbReference type="ARBA" id="ARBA00004236"/>
    </source>
</evidence>